<evidence type="ECO:0000313" key="3">
    <source>
        <dbReference type="Proteomes" id="UP000828390"/>
    </source>
</evidence>
<dbReference type="Proteomes" id="UP000828390">
    <property type="component" value="Unassembled WGS sequence"/>
</dbReference>
<feature type="region of interest" description="Disordered" evidence="1">
    <location>
        <begin position="219"/>
        <end position="333"/>
    </location>
</feature>
<accession>A0A9D4H645</accession>
<evidence type="ECO:0000256" key="1">
    <source>
        <dbReference type="SAM" id="MobiDB-lite"/>
    </source>
</evidence>
<keyword evidence="3" id="KW-1185">Reference proteome</keyword>
<dbReference type="AlphaFoldDB" id="A0A9D4H645"/>
<reference evidence="2" key="1">
    <citation type="journal article" date="2019" name="bioRxiv">
        <title>The Genome of the Zebra Mussel, Dreissena polymorpha: A Resource for Invasive Species Research.</title>
        <authorList>
            <person name="McCartney M.A."/>
            <person name="Auch B."/>
            <person name="Kono T."/>
            <person name="Mallez S."/>
            <person name="Zhang Y."/>
            <person name="Obille A."/>
            <person name="Becker A."/>
            <person name="Abrahante J.E."/>
            <person name="Garbe J."/>
            <person name="Badalamenti J.P."/>
            <person name="Herman A."/>
            <person name="Mangelson H."/>
            <person name="Liachko I."/>
            <person name="Sullivan S."/>
            <person name="Sone E.D."/>
            <person name="Koren S."/>
            <person name="Silverstein K.A.T."/>
            <person name="Beckman K.B."/>
            <person name="Gohl D.M."/>
        </authorList>
    </citation>
    <scope>NUCLEOTIDE SEQUENCE</scope>
    <source>
        <strain evidence="2">Duluth1</strain>
        <tissue evidence="2">Whole animal</tissue>
    </source>
</reference>
<proteinExistence type="predicted"/>
<evidence type="ECO:0000313" key="2">
    <source>
        <dbReference type="EMBL" id="KAH3826007.1"/>
    </source>
</evidence>
<comment type="caution">
    <text evidence="2">The sequence shown here is derived from an EMBL/GenBank/DDBJ whole genome shotgun (WGS) entry which is preliminary data.</text>
</comment>
<feature type="compositionally biased region" description="Polar residues" evidence="1">
    <location>
        <begin position="239"/>
        <end position="257"/>
    </location>
</feature>
<dbReference type="EMBL" id="JAIWYP010000005">
    <property type="protein sequence ID" value="KAH3826007.1"/>
    <property type="molecule type" value="Genomic_DNA"/>
</dbReference>
<gene>
    <name evidence="2" type="ORF">DPMN_127896</name>
</gene>
<reference evidence="2" key="2">
    <citation type="submission" date="2020-11" db="EMBL/GenBank/DDBJ databases">
        <authorList>
            <person name="McCartney M.A."/>
            <person name="Auch B."/>
            <person name="Kono T."/>
            <person name="Mallez S."/>
            <person name="Becker A."/>
            <person name="Gohl D.M."/>
            <person name="Silverstein K.A.T."/>
            <person name="Koren S."/>
            <person name="Bechman K.B."/>
            <person name="Herman A."/>
            <person name="Abrahante J.E."/>
            <person name="Garbe J."/>
        </authorList>
    </citation>
    <scope>NUCLEOTIDE SEQUENCE</scope>
    <source>
        <strain evidence="2">Duluth1</strain>
        <tissue evidence="2">Whole animal</tissue>
    </source>
</reference>
<sequence length="355" mass="39421">MSDVFGALDERTVDSDIASRTVRFQGRRGSAMVHVVNILQEKGWTSEDIVAIASGPPGSGHYDVVFDDEDKCKAFCTSSNGHIKYRDVSYDITLHGRQVVQVRVHWMPICTKKIVLKELFSNYGTVLTIENEMYELGGFKCQSGTRLVTMEVSDSLKASIPHLLKFQCGSKALVTMRGRPPLCLRCLELGHVRGMCPDKGYKDTDQSSGTYADRLKQKKTVEVSKDVPPAKSVEKPGSATDNVQEQTVVTQDENWQQAKRRPRKSQQPKEKVPQAAPTTVVDKDEEQPAEPSQMEVSMASSKRKVEDLDEFTPMPRNKVASGREPPGDIGLDTSEMLTQDSILDGILDAQSPHTY</sequence>
<organism evidence="2 3">
    <name type="scientific">Dreissena polymorpha</name>
    <name type="common">Zebra mussel</name>
    <name type="synonym">Mytilus polymorpha</name>
    <dbReference type="NCBI Taxonomy" id="45954"/>
    <lineage>
        <taxon>Eukaryota</taxon>
        <taxon>Metazoa</taxon>
        <taxon>Spiralia</taxon>
        <taxon>Lophotrochozoa</taxon>
        <taxon>Mollusca</taxon>
        <taxon>Bivalvia</taxon>
        <taxon>Autobranchia</taxon>
        <taxon>Heteroconchia</taxon>
        <taxon>Euheterodonta</taxon>
        <taxon>Imparidentia</taxon>
        <taxon>Neoheterodontei</taxon>
        <taxon>Myida</taxon>
        <taxon>Dreissenoidea</taxon>
        <taxon>Dreissenidae</taxon>
        <taxon>Dreissena</taxon>
    </lineage>
</organism>
<protein>
    <recommendedName>
        <fullName evidence="4">CCHC-type domain-containing protein</fullName>
    </recommendedName>
</protein>
<name>A0A9D4H645_DREPO</name>
<evidence type="ECO:0008006" key="4">
    <source>
        <dbReference type="Google" id="ProtNLM"/>
    </source>
</evidence>